<dbReference type="SUPFAM" id="SSF103473">
    <property type="entry name" value="MFS general substrate transporter"/>
    <property type="match status" value="1"/>
</dbReference>
<keyword evidence="4 5" id="KW-0472">Membrane</keyword>
<evidence type="ECO:0000313" key="6">
    <source>
        <dbReference type="EMBL" id="EMR69259.1"/>
    </source>
</evidence>
<dbReference type="EMBL" id="KB706112">
    <property type="protein sequence ID" value="EMR69259.1"/>
    <property type="molecule type" value="Genomic_DNA"/>
</dbReference>
<keyword evidence="2 5" id="KW-0812">Transmembrane</keyword>
<dbReference type="eggNOG" id="KOG0254">
    <property type="taxonomic scope" value="Eukaryota"/>
</dbReference>
<dbReference type="Pfam" id="PF00083">
    <property type="entry name" value="Sugar_tr"/>
    <property type="match status" value="1"/>
</dbReference>
<sequence length="149" mass="15956">MLTNAGITDTTTQLEINIVLNAWCLVAAMAVYGTTDNTSVGMGVYTFLANGAGVMVTMAFPIALDVIGWKTYMINGAWDVLQVIFVIIFWVETKGRTLEEIDETFEGPSAATAIHVQDVIEGRDPGLLLKGQDIVTTKDGGRSGPVEDA</sequence>
<dbReference type="GO" id="GO:0005351">
    <property type="term" value="F:carbohydrate:proton symporter activity"/>
    <property type="evidence" value="ECO:0007669"/>
    <property type="project" value="TreeGrafter"/>
</dbReference>
<evidence type="ECO:0000256" key="3">
    <source>
        <dbReference type="ARBA" id="ARBA00022989"/>
    </source>
</evidence>
<dbReference type="InterPro" id="IPR005828">
    <property type="entry name" value="MFS_sugar_transport-like"/>
</dbReference>
<evidence type="ECO:0000256" key="2">
    <source>
        <dbReference type="ARBA" id="ARBA00022692"/>
    </source>
</evidence>
<evidence type="ECO:0000256" key="4">
    <source>
        <dbReference type="ARBA" id="ARBA00023136"/>
    </source>
</evidence>
<dbReference type="OrthoDB" id="4540492at2759"/>
<dbReference type="AlphaFoldDB" id="M7SRZ4"/>
<evidence type="ECO:0000313" key="7">
    <source>
        <dbReference type="Proteomes" id="UP000012174"/>
    </source>
</evidence>
<gene>
    <name evidence="6" type="ORF">UCREL1_3721</name>
</gene>
<evidence type="ECO:0000256" key="5">
    <source>
        <dbReference type="SAM" id="Phobius"/>
    </source>
</evidence>
<reference evidence="7" key="1">
    <citation type="journal article" date="2013" name="Genome Announc.">
        <title>Draft genome sequence of the grapevine dieback fungus Eutypa lata UCR-EL1.</title>
        <authorList>
            <person name="Blanco-Ulate B."/>
            <person name="Rolshausen P.E."/>
            <person name="Cantu D."/>
        </authorList>
    </citation>
    <scope>NUCLEOTIDE SEQUENCE [LARGE SCALE GENOMIC DNA]</scope>
    <source>
        <strain evidence="7">UCR-EL1</strain>
    </source>
</reference>
<dbReference type="KEGG" id="ela:UCREL1_3721"/>
<evidence type="ECO:0000256" key="1">
    <source>
        <dbReference type="ARBA" id="ARBA00004141"/>
    </source>
</evidence>
<dbReference type="Gene3D" id="1.20.1250.20">
    <property type="entry name" value="MFS general substrate transporter like domains"/>
    <property type="match status" value="1"/>
</dbReference>
<dbReference type="PANTHER" id="PTHR48022:SF31">
    <property type="entry name" value="HEXOSE TRANSPORTER"/>
    <property type="match status" value="1"/>
</dbReference>
<keyword evidence="7" id="KW-1185">Reference proteome</keyword>
<proteinExistence type="predicted"/>
<comment type="subcellular location">
    <subcellularLocation>
        <location evidence="1">Membrane</location>
        <topology evidence="1">Multi-pass membrane protein</topology>
    </subcellularLocation>
</comment>
<dbReference type="InterPro" id="IPR050360">
    <property type="entry name" value="MFS_Sugar_Transporters"/>
</dbReference>
<dbReference type="Proteomes" id="UP000012174">
    <property type="component" value="Unassembled WGS sequence"/>
</dbReference>
<name>M7SRZ4_EUTLA</name>
<organism evidence="6 7">
    <name type="scientific">Eutypa lata (strain UCR-EL1)</name>
    <name type="common">Grapevine dieback disease fungus</name>
    <name type="synonym">Eutypa armeniacae</name>
    <dbReference type="NCBI Taxonomy" id="1287681"/>
    <lineage>
        <taxon>Eukaryota</taxon>
        <taxon>Fungi</taxon>
        <taxon>Dikarya</taxon>
        <taxon>Ascomycota</taxon>
        <taxon>Pezizomycotina</taxon>
        <taxon>Sordariomycetes</taxon>
        <taxon>Xylariomycetidae</taxon>
        <taxon>Xylariales</taxon>
        <taxon>Diatrypaceae</taxon>
        <taxon>Eutypa</taxon>
    </lineage>
</organism>
<dbReference type="InterPro" id="IPR036259">
    <property type="entry name" value="MFS_trans_sf"/>
</dbReference>
<protein>
    <submittedName>
        <fullName evidence="6">Putative hexose transporter protein</fullName>
    </submittedName>
</protein>
<feature type="transmembrane region" description="Helical" evidence="5">
    <location>
        <begin position="47"/>
        <end position="67"/>
    </location>
</feature>
<dbReference type="HOGENOM" id="CLU_1749634_0_0_1"/>
<dbReference type="GO" id="GO:0016020">
    <property type="term" value="C:membrane"/>
    <property type="evidence" value="ECO:0007669"/>
    <property type="project" value="UniProtKB-SubCell"/>
</dbReference>
<keyword evidence="3 5" id="KW-1133">Transmembrane helix</keyword>
<accession>M7SRZ4</accession>
<dbReference type="PANTHER" id="PTHR48022">
    <property type="entry name" value="PLASTIDIC GLUCOSE TRANSPORTER 4"/>
    <property type="match status" value="1"/>
</dbReference>
<feature type="transmembrane region" description="Helical" evidence="5">
    <location>
        <begin position="16"/>
        <end position="35"/>
    </location>
</feature>